<evidence type="ECO:0000259" key="3">
    <source>
        <dbReference type="PROSITE" id="PS50933"/>
    </source>
</evidence>
<name>A0ABN2WFS1_9ACTN</name>
<feature type="domain" description="CHRD" evidence="3">
    <location>
        <begin position="71"/>
        <end position="200"/>
    </location>
</feature>
<dbReference type="Proteomes" id="UP001500016">
    <property type="component" value="Unassembled WGS sequence"/>
</dbReference>
<reference evidence="4 5" key="1">
    <citation type="journal article" date="2019" name="Int. J. Syst. Evol. Microbiol.">
        <title>The Global Catalogue of Microorganisms (GCM) 10K type strain sequencing project: providing services to taxonomists for standard genome sequencing and annotation.</title>
        <authorList>
            <consortium name="The Broad Institute Genomics Platform"/>
            <consortium name="The Broad Institute Genome Sequencing Center for Infectious Disease"/>
            <person name="Wu L."/>
            <person name="Ma J."/>
        </authorList>
    </citation>
    <scope>NUCLEOTIDE SEQUENCE [LARGE SCALE GENOMIC DNA]</scope>
    <source>
        <strain evidence="4 5">JCM 15478</strain>
    </source>
</reference>
<feature type="region of interest" description="Disordered" evidence="1">
    <location>
        <begin position="30"/>
        <end position="63"/>
    </location>
</feature>
<feature type="chain" id="PRO_5045036159" description="CHRD domain-containing protein" evidence="2">
    <location>
        <begin position="26"/>
        <end position="344"/>
    </location>
</feature>
<comment type="caution">
    <text evidence="4">The sequence shown here is derived from an EMBL/GenBank/DDBJ whole genome shotgun (WGS) entry which is preliminary data.</text>
</comment>
<dbReference type="RefSeq" id="WP_344532148.1">
    <property type="nucleotide sequence ID" value="NZ_BAAAPE010000013.1"/>
</dbReference>
<evidence type="ECO:0000313" key="4">
    <source>
        <dbReference type="EMBL" id="GAA2091260.1"/>
    </source>
</evidence>
<proteinExistence type="predicted"/>
<dbReference type="InterPro" id="IPR021851">
    <property type="entry name" value="DUF3455"/>
</dbReference>
<sequence length="344" mass="35544">MKNRTRTKSLVLSATAVAAAAGIGAAVLPTGDGGGGSPEPRTAKGHAAHGGSPGTHGTLGALSGGDVSGRGATFFAGSLNGANEVPTPGGPAVGDKDGTALALMRLKGDKVSFAFSFRGIAAPTAAHVHQGVKGKNGDIRIPFFAKKTTDGRTTVTGKVRVEDRKLLDALRADPNGFYFNLHTGEFPGGAVRGQVHKLSTRADMNRMLSSSRSAVVRGAQIYKCVKQENGTFAFTQDNVRARLEGGISHFFAKPGPAGPPAWVAPDRSAVTGKALTKIPNGEGNIPELDLAATQAGKRGGKLSRTAEILRLNTRGGVAPAGTCDPEKKLRTAVPYRADYVFINR</sequence>
<dbReference type="PROSITE" id="PS50933">
    <property type="entry name" value="CHRD"/>
    <property type="match status" value="1"/>
</dbReference>
<evidence type="ECO:0000313" key="5">
    <source>
        <dbReference type="Proteomes" id="UP001500016"/>
    </source>
</evidence>
<dbReference type="SMART" id="SM00754">
    <property type="entry name" value="CHRD"/>
    <property type="match status" value="1"/>
</dbReference>
<keyword evidence="5" id="KW-1185">Reference proteome</keyword>
<dbReference type="InterPro" id="IPR010895">
    <property type="entry name" value="CHRD"/>
</dbReference>
<keyword evidence="2" id="KW-0732">Signal</keyword>
<dbReference type="Pfam" id="PF07452">
    <property type="entry name" value="CHRD"/>
    <property type="match status" value="1"/>
</dbReference>
<evidence type="ECO:0000256" key="2">
    <source>
        <dbReference type="SAM" id="SignalP"/>
    </source>
</evidence>
<evidence type="ECO:0000256" key="1">
    <source>
        <dbReference type="SAM" id="MobiDB-lite"/>
    </source>
</evidence>
<accession>A0ABN2WFS1</accession>
<dbReference type="PANTHER" id="PTHR35567:SF1">
    <property type="entry name" value="CONSERVED FUNGAL PROTEIN (AFU_ORTHOLOGUE AFUA_1G14230)"/>
    <property type="match status" value="1"/>
</dbReference>
<organism evidence="4 5">
    <name type="scientific">Streptomyces albiaxialis</name>
    <dbReference type="NCBI Taxonomy" id="329523"/>
    <lineage>
        <taxon>Bacteria</taxon>
        <taxon>Bacillati</taxon>
        <taxon>Actinomycetota</taxon>
        <taxon>Actinomycetes</taxon>
        <taxon>Kitasatosporales</taxon>
        <taxon>Streptomycetaceae</taxon>
        <taxon>Streptomyces</taxon>
    </lineage>
</organism>
<dbReference type="EMBL" id="BAAAPE010000013">
    <property type="protein sequence ID" value="GAA2091260.1"/>
    <property type="molecule type" value="Genomic_DNA"/>
</dbReference>
<protein>
    <recommendedName>
        <fullName evidence="3">CHRD domain-containing protein</fullName>
    </recommendedName>
</protein>
<gene>
    <name evidence="4" type="ORF">GCM10009801_56920</name>
</gene>
<feature type="signal peptide" evidence="2">
    <location>
        <begin position="1"/>
        <end position="25"/>
    </location>
</feature>
<dbReference type="PANTHER" id="PTHR35567">
    <property type="entry name" value="MALATE DEHYDROGENASE (AFU_ORTHOLOGUE AFUA_2G13800)"/>
    <property type="match status" value="1"/>
</dbReference>
<dbReference type="Pfam" id="PF11937">
    <property type="entry name" value="DUF3455"/>
    <property type="match status" value="1"/>
</dbReference>